<sequence length="279" mass="29325">MDTTTYRMHTRIVTETEVTHLQGWNQRTVVVDDVSVAGTHEPFVEHVSFTAPPGAVTVVPTDPGIPQVALALAIGGRVELLRGRVRVGAGADLADLQLRTRLVDVADVTAPEDTIAVKAVVQEELALAEKPAGRAAVASFLAAHDLSDRAAHPWEQLPAGVRTSLLLELGALHPMVRVLVLAGPERHGGDHTVWFETCRRLAQTGLAVIVLTTAATAASLPADLDSADDTADSAAYDTAYDTAYETADDTASDTAHEADVEADPAADADAPNLPKEPSA</sequence>
<evidence type="ECO:0000313" key="2">
    <source>
        <dbReference type="EMBL" id="GAA2499793.1"/>
    </source>
</evidence>
<name>A0ABN3MGL1_9MICO</name>
<dbReference type="Proteomes" id="UP001500730">
    <property type="component" value="Unassembled WGS sequence"/>
</dbReference>
<feature type="region of interest" description="Disordered" evidence="1">
    <location>
        <begin position="245"/>
        <end position="279"/>
    </location>
</feature>
<proteinExistence type="predicted"/>
<reference evidence="2 3" key="1">
    <citation type="journal article" date="2019" name="Int. J. Syst. Evol. Microbiol.">
        <title>The Global Catalogue of Microorganisms (GCM) 10K type strain sequencing project: providing services to taxonomists for standard genome sequencing and annotation.</title>
        <authorList>
            <consortium name="The Broad Institute Genomics Platform"/>
            <consortium name="The Broad Institute Genome Sequencing Center for Infectious Disease"/>
            <person name="Wu L."/>
            <person name="Ma J."/>
        </authorList>
    </citation>
    <scope>NUCLEOTIDE SEQUENCE [LARGE SCALE GENOMIC DNA]</scope>
    <source>
        <strain evidence="2 3">JCM 16259</strain>
    </source>
</reference>
<dbReference type="InterPro" id="IPR027417">
    <property type="entry name" value="P-loop_NTPase"/>
</dbReference>
<evidence type="ECO:0000313" key="3">
    <source>
        <dbReference type="Proteomes" id="UP001500730"/>
    </source>
</evidence>
<comment type="caution">
    <text evidence="2">The sequence shown here is derived from an EMBL/GenBank/DDBJ whole genome shotgun (WGS) entry which is preliminary data.</text>
</comment>
<gene>
    <name evidence="2" type="ORF">GCM10009858_42630</name>
</gene>
<protein>
    <recommendedName>
        <fullName evidence="4">ABC transporter domain-containing protein</fullName>
    </recommendedName>
</protein>
<keyword evidence="3" id="KW-1185">Reference proteome</keyword>
<dbReference type="EMBL" id="BAAARE010000027">
    <property type="protein sequence ID" value="GAA2499793.1"/>
    <property type="molecule type" value="Genomic_DNA"/>
</dbReference>
<evidence type="ECO:0008006" key="4">
    <source>
        <dbReference type="Google" id="ProtNLM"/>
    </source>
</evidence>
<accession>A0ABN3MGL1</accession>
<organism evidence="2 3">
    <name type="scientific">Terrabacter carboxydivorans</name>
    <dbReference type="NCBI Taxonomy" id="619730"/>
    <lineage>
        <taxon>Bacteria</taxon>
        <taxon>Bacillati</taxon>
        <taxon>Actinomycetota</taxon>
        <taxon>Actinomycetes</taxon>
        <taxon>Micrococcales</taxon>
        <taxon>Intrasporangiaceae</taxon>
        <taxon>Terrabacter</taxon>
    </lineage>
</organism>
<dbReference type="Gene3D" id="3.40.50.300">
    <property type="entry name" value="P-loop containing nucleotide triphosphate hydrolases"/>
    <property type="match status" value="1"/>
</dbReference>
<evidence type="ECO:0000256" key="1">
    <source>
        <dbReference type="SAM" id="MobiDB-lite"/>
    </source>
</evidence>